<evidence type="ECO:0000313" key="2">
    <source>
        <dbReference type="Proteomes" id="UP000243937"/>
    </source>
</evidence>
<dbReference type="SUPFAM" id="SSF54285">
    <property type="entry name" value="MoaD/ThiS"/>
    <property type="match status" value="1"/>
</dbReference>
<dbReference type="InterPro" id="IPR012675">
    <property type="entry name" value="Beta-grasp_dom_sf"/>
</dbReference>
<dbReference type="PANTHER" id="PTHR34472:SF1">
    <property type="entry name" value="SULFUR CARRIER PROTEIN THIS"/>
    <property type="match status" value="1"/>
</dbReference>
<evidence type="ECO:0000313" key="1">
    <source>
        <dbReference type="EMBL" id="ART82395.1"/>
    </source>
</evidence>
<dbReference type="Proteomes" id="UP000243937">
    <property type="component" value="Chromosome"/>
</dbReference>
<dbReference type="KEGG" id="opf:CBP31_06965"/>
<gene>
    <name evidence="1" type="ORF">CBP31_06965</name>
</gene>
<organism evidence="1 2">
    <name type="scientific">Oceanisphaera profunda</name>
    <dbReference type="NCBI Taxonomy" id="1416627"/>
    <lineage>
        <taxon>Bacteria</taxon>
        <taxon>Pseudomonadati</taxon>
        <taxon>Pseudomonadota</taxon>
        <taxon>Gammaproteobacteria</taxon>
        <taxon>Aeromonadales</taxon>
        <taxon>Aeromonadaceae</taxon>
        <taxon>Oceanisphaera</taxon>
    </lineage>
</organism>
<dbReference type="Pfam" id="PF02597">
    <property type="entry name" value="ThiS"/>
    <property type="match status" value="1"/>
</dbReference>
<dbReference type="AlphaFoldDB" id="A0A1Y0D5R6"/>
<dbReference type="OrthoDB" id="6388078at2"/>
<dbReference type="CDD" id="cd00565">
    <property type="entry name" value="Ubl_ThiS"/>
    <property type="match status" value="1"/>
</dbReference>
<name>A0A1Y0D5R6_9GAMM</name>
<proteinExistence type="predicted"/>
<accession>A0A1Y0D5R6</accession>
<dbReference type="NCBIfam" id="TIGR01683">
    <property type="entry name" value="thiS"/>
    <property type="match status" value="1"/>
</dbReference>
<protein>
    <submittedName>
        <fullName evidence="1">Sulfur carrier protein ThiS</fullName>
    </submittedName>
</protein>
<dbReference type="PANTHER" id="PTHR34472">
    <property type="entry name" value="SULFUR CARRIER PROTEIN THIS"/>
    <property type="match status" value="1"/>
</dbReference>
<dbReference type="InterPro" id="IPR003749">
    <property type="entry name" value="ThiS/MoaD-like"/>
</dbReference>
<keyword evidence="2" id="KW-1185">Reference proteome</keyword>
<dbReference type="Gene3D" id="3.10.20.30">
    <property type="match status" value="1"/>
</dbReference>
<dbReference type="RefSeq" id="WP_087035785.1">
    <property type="nucleotide sequence ID" value="NZ_CP021377.1"/>
</dbReference>
<dbReference type="EMBL" id="CP021377">
    <property type="protein sequence ID" value="ART82395.1"/>
    <property type="molecule type" value="Genomic_DNA"/>
</dbReference>
<reference evidence="1 2" key="1">
    <citation type="journal article" date="2014" name="Int. J. Syst. Evol. Microbiol.">
        <title>Oceanisphaera profunda sp. nov., a marine bacterium isolated from deep-sea sediment, and emended description of the genus Oceanisphaera.</title>
        <authorList>
            <person name="Xu Z."/>
            <person name="Zhang X.Y."/>
            <person name="Su H.N."/>
            <person name="Yu Z.C."/>
            <person name="Liu C."/>
            <person name="Li H."/>
            <person name="Chen X.L."/>
            <person name="Song X.Y."/>
            <person name="Xie B.B."/>
            <person name="Qin Q.L."/>
            <person name="Zhou B.C."/>
            <person name="Shi M."/>
            <person name="Huang Y."/>
            <person name="Zhang Y.Z."/>
        </authorList>
    </citation>
    <scope>NUCLEOTIDE SEQUENCE [LARGE SCALE GENOMIC DNA]</scope>
    <source>
        <strain evidence="1 2">SM1222</strain>
    </source>
</reference>
<sequence length="66" mass="7200">MQITLNDKSMMLTEGITLAELLLELDQHKPGVAVALNQAVVARGQWSEQIINENDKITLFHAIAGG</sequence>
<dbReference type="InterPro" id="IPR010035">
    <property type="entry name" value="Thi_S"/>
</dbReference>
<dbReference type="InterPro" id="IPR016155">
    <property type="entry name" value="Mopterin_synth/thiamin_S_b"/>
</dbReference>